<dbReference type="EMBL" id="SNRW01000628">
    <property type="protein sequence ID" value="KAA6400065.1"/>
    <property type="molecule type" value="Genomic_DNA"/>
</dbReference>
<dbReference type="AlphaFoldDB" id="A0A5J4X0D7"/>
<organism evidence="2 3">
    <name type="scientific">Streblomastix strix</name>
    <dbReference type="NCBI Taxonomy" id="222440"/>
    <lineage>
        <taxon>Eukaryota</taxon>
        <taxon>Metamonada</taxon>
        <taxon>Preaxostyla</taxon>
        <taxon>Oxymonadida</taxon>
        <taxon>Streblomastigidae</taxon>
        <taxon>Streblomastix</taxon>
    </lineage>
</organism>
<sequence length="64" mass="7810">ALKRLYVQINREARISERIVTQSDRREESIQEDNYGLNEEEGEEDEDNYEYVIIIKNYVLYCYQ</sequence>
<feature type="non-terminal residue" evidence="2">
    <location>
        <position position="1"/>
    </location>
</feature>
<name>A0A5J4X0D7_9EUKA</name>
<evidence type="ECO:0000256" key="1">
    <source>
        <dbReference type="SAM" id="MobiDB-lite"/>
    </source>
</evidence>
<dbReference type="Proteomes" id="UP000324800">
    <property type="component" value="Unassembled WGS sequence"/>
</dbReference>
<feature type="region of interest" description="Disordered" evidence="1">
    <location>
        <begin position="21"/>
        <end position="43"/>
    </location>
</feature>
<gene>
    <name evidence="2" type="ORF">EZS28_004405</name>
</gene>
<accession>A0A5J4X0D7</accession>
<comment type="caution">
    <text evidence="2">The sequence shown here is derived from an EMBL/GenBank/DDBJ whole genome shotgun (WGS) entry which is preliminary data.</text>
</comment>
<evidence type="ECO:0000313" key="2">
    <source>
        <dbReference type="EMBL" id="KAA6400065.1"/>
    </source>
</evidence>
<reference evidence="2 3" key="1">
    <citation type="submission" date="2019-03" db="EMBL/GenBank/DDBJ databases">
        <title>Single cell metagenomics reveals metabolic interactions within the superorganism composed of flagellate Streblomastix strix and complex community of Bacteroidetes bacteria on its surface.</title>
        <authorList>
            <person name="Treitli S.C."/>
            <person name="Kolisko M."/>
            <person name="Husnik F."/>
            <person name="Keeling P."/>
            <person name="Hampl V."/>
        </authorList>
    </citation>
    <scope>NUCLEOTIDE SEQUENCE [LARGE SCALE GENOMIC DNA]</scope>
    <source>
        <strain evidence="2">ST1C</strain>
    </source>
</reference>
<protein>
    <submittedName>
        <fullName evidence="2">Uncharacterized protein</fullName>
    </submittedName>
</protein>
<proteinExistence type="predicted"/>
<evidence type="ECO:0000313" key="3">
    <source>
        <dbReference type="Proteomes" id="UP000324800"/>
    </source>
</evidence>